<evidence type="ECO:0000256" key="3">
    <source>
        <dbReference type="ARBA" id="ARBA00022450"/>
    </source>
</evidence>
<dbReference type="GO" id="GO:0043041">
    <property type="term" value="P:amino acid activation for nonribosomal peptide biosynthetic process"/>
    <property type="evidence" value="ECO:0007669"/>
    <property type="project" value="TreeGrafter"/>
</dbReference>
<dbReference type="SUPFAM" id="SSF56801">
    <property type="entry name" value="Acetyl-CoA synthetase-like"/>
    <property type="match status" value="1"/>
</dbReference>
<dbReference type="CDD" id="cd05930">
    <property type="entry name" value="A_NRPS"/>
    <property type="match status" value="1"/>
</dbReference>
<dbReference type="PANTHER" id="PTHR45527">
    <property type="entry name" value="NONRIBOSOMAL PEPTIDE SYNTHETASE"/>
    <property type="match status" value="1"/>
</dbReference>
<dbReference type="Gene3D" id="1.10.1200.10">
    <property type="entry name" value="ACP-like"/>
    <property type="match status" value="1"/>
</dbReference>
<keyword evidence="3" id="KW-0596">Phosphopantetheine</keyword>
<dbReference type="SMART" id="SM00923">
    <property type="entry name" value="MbtH"/>
    <property type="match status" value="1"/>
</dbReference>
<dbReference type="Gene3D" id="3.90.820.10">
    <property type="entry name" value="Structural Genomics, Unknown Function 30-nov-00 1gh9 Mol_id"/>
    <property type="match status" value="1"/>
</dbReference>
<dbReference type="InterPro" id="IPR020845">
    <property type="entry name" value="AMP-binding_CS"/>
</dbReference>
<dbReference type="InterPro" id="IPR010071">
    <property type="entry name" value="AA_adenyl_dom"/>
</dbReference>
<comment type="similarity">
    <text evidence="2">Belongs to the ATP-dependent AMP-binding enzyme family.</text>
</comment>
<evidence type="ECO:0000259" key="5">
    <source>
        <dbReference type="PROSITE" id="PS50075"/>
    </source>
</evidence>
<dbReference type="PANTHER" id="PTHR45527:SF1">
    <property type="entry name" value="FATTY ACID SYNTHASE"/>
    <property type="match status" value="1"/>
</dbReference>
<protein>
    <submittedName>
        <fullName evidence="6">Amino acid adenylation domain-containing protein</fullName>
    </submittedName>
</protein>
<dbReference type="AlphaFoldDB" id="A0A7W8F4P0"/>
<keyword evidence="4" id="KW-0597">Phosphoprotein</keyword>
<dbReference type="PROSITE" id="PS00455">
    <property type="entry name" value="AMP_BINDING"/>
    <property type="match status" value="1"/>
</dbReference>
<accession>A0A7W8F4P0</accession>
<dbReference type="Gene3D" id="3.40.50.980">
    <property type="match status" value="2"/>
</dbReference>
<dbReference type="SUPFAM" id="SSF47336">
    <property type="entry name" value="ACP-like"/>
    <property type="match status" value="1"/>
</dbReference>
<dbReference type="RefSeq" id="WP_244927086.1">
    <property type="nucleotide sequence ID" value="NZ_JACHJF010000017.1"/>
</dbReference>
<dbReference type="GO" id="GO:0044550">
    <property type="term" value="P:secondary metabolite biosynthetic process"/>
    <property type="evidence" value="ECO:0007669"/>
    <property type="project" value="UniProtKB-ARBA"/>
</dbReference>
<gene>
    <name evidence="6" type="ORF">FHS36_004688</name>
</gene>
<comment type="caution">
    <text evidence="6">The sequence shown here is derived from an EMBL/GenBank/DDBJ whole genome shotgun (WGS) entry which is preliminary data.</text>
</comment>
<name>A0A7W8F4P0_STREU</name>
<dbReference type="InterPro" id="IPR038020">
    <property type="entry name" value="MbtH-like_sf"/>
</dbReference>
<dbReference type="GO" id="GO:0031177">
    <property type="term" value="F:phosphopantetheine binding"/>
    <property type="evidence" value="ECO:0007669"/>
    <property type="project" value="InterPro"/>
</dbReference>
<dbReference type="Gene3D" id="3.30.300.30">
    <property type="match status" value="1"/>
</dbReference>
<dbReference type="NCBIfam" id="TIGR01733">
    <property type="entry name" value="AA-adenyl-dom"/>
    <property type="match status" value="1"/>
</dbReference>
<dbReference type="Pfam" id="PF13193">
    <property type="entry name" value="AMP-binding_C"/>
    <property type="match status" value="1"/>
</dbReference>
<dbReference type="InterPro" id="IPR045851">
    <property type="entry name" value="AMP-bd_C_sf"/>
</dbReference>
<dbReference type="GO" id="GO:0017000">
    <property type="term" value="P:antibiotic biosynthetic process"/>
    <property type="evidence" value="ECO:0007669"/>
    <property type="project" value="UniProtKB-ARBA"/>
</dbReference>
<organism evidence="6 7">
    <name type="scientific">Streptomyces eurocidicus</name>
    <name type="common">Streptoverticillium eurocidicus</name>
    <dbReference type="NCBI Taxonomy" id="66423"/>
    <lineage>
        <taxon>Bacteria</taxon>
        <taxon>Bacillati</taxon>
        <taxon>Actinomycetota</taxon>
        <taxon>Actinomycetes</taxon>
        <taxon>Kitasatosporales</taxon>
        <taxon>Streptomycetaceae</taxon>
        <taxon>Streptomyces</taxon>
    </lineage>
</organism>
<dbReference type="Gene3D" id="2.30.38.10">
    <property type="entry name" value="Luciferase, Domain 3"/>
    <property type="match status" value="1"/>
</dbReference>
<evidence type="ECO:0000256" key="1">
    <source>
        <dbReference type="ARBA" id="ARBA00001957"/>
    </source>
</evidence>
<dbReference type="InterPro" id="IPR020806">
    <property type="entry name" value="PKS_PP-bd"/>
</dbReference>
<dbReference type="Pfam" id="PF03621">
    <property type="entry name" value="MbtH"/>
    <property type="match status" value="1"/>
</dbReference>
<dbReference type="Proteomes" id="UP000528608">
    <property type="component" value="Unassembled WGS sequence"/>
</dbReference>
<evidence type="ECO:0000256" key="2">
    <source>
        <dbReference type="ARBA" id="ARBA00006432"/>
    </source>
</evidence>
<dbReference type="InterPro" id="IPR005153">
    <property type="entry name" value="MbtH-like_dom"/>
</dbReference>
<dbReference type="Pfam" id="PF00550">
    <property type="entry name" value="PP-binding"/>
    <property type="match status" value="1"/>
</dbReference>
<dbReference type="GO" id="GO:0005737">
    <property type="term" value="C:cytoplasm"/>
    <property type="evidence" value="ECO:0007669"/>
    <property type="project" value="TreeGrafter"/>
</dbReference>
<dbReference type="GO" id="GO:0072330">
    <property type="term" value="P:monocarboxylic acid biosynthetic process"/>
    <property type="evidence" value="ECO:0007669"/>
    <property type="project" value="UniProtKB-ARBA"/>
</dbReference>
<evidence type="ECO:0000256" key="4">
    <source>
        <dbReference type="ARBA" id="ARBA00022553"/>
    </source>
</evidence>
<dbReference type="SUPFAM" id="SSF160582">
    <property type="entry name" value="MbtH-like"/>
    <property type="match status" value="1"/>
</dbReference>
<dbReference type="FunFam" id="3.40.50.12780:FF:000012">
    <property type="entry name" value="Non-ribosomal peptide synthetase"/>
    <property type="match status" value="1"/>
</dbReference>
<evidence type="ECO:0000313" key="7">
    <source>
        <dbReference type="Proteomes" id="UP000528608"/>
    </source>
</evidence>
<dbReference type="FunFam" id="1.10.1200.10:FF:000016">
    <property type="entry name" value="Non-ribosomal peptide synthase"/>
    <property type="match status" value="1"/>
</dbReference>
<dbReference type="PROSITE" id="PS50075">
    <property type="entry name" value="CARRIER"/>
    <property type="match status" value="1"/>
</dbReference>
<dbReference type="FunFam" id="3.40.50.980:FF:000001">
    <property type="entry name" value="Non-ribosomal peptide synthetase"/>
    <property type="match status" value="1"/>
</dbReference>
<dbReference type="InterPro" id="IPR000873">
    <property type="entry name" value="AMP-dep_synth/lig_dom"/>
</dbReference>
<sequence length="702" mass="76542">MPDPLHPVPMTRKTQTVLDPIDDAFKVLANDKGQHSLWPGHLDPPPGWRVVHPTASRQECLDYVEEHWTDIHPRGSADGEADLPGHTDPARAEEARTRACVHDMFADQVARTPFAPALIWQDQQLTYLQLDEESGRIARYLMERGVGRGSRVGLCVERSPQMITALLGILKSGAAYVPLDPDYPAGRLRYVLDDAEVTLLLTQSHLGSLFPGYDGEVVHLDRAQERIDALPIASAGIAVPSDIAYVIHTSGSTGRPKGVPVTHRSLANHSFAVNDHFALAPGDRVLQCRSLSFDAAAEEIFPPLLHGATLVLGDDPLRQTFRALTQQVIDTGTTFLSIPTAFWHSWVLEEDCLVRLASESSLRLMIVAGEKAGRQALLTWREWTGRGIRWCNVYGPTEGTITSALYEPGADWTGDGHGSVPIGHPIENVHAYVLDDRMNPVPQGTAGELYIGGSGIAVGYLNKPGMTAEKFLPDPFSGAWGERMYRTGDLVRAAAEGGIEFIGRRDHQVKLRGYRIELGEIEMTLAEHPEVRAAVALVDETDPENKSLVCYVVMHARTRVSVGELMAHLRRHLPWYMIPAVVVTIDAFPLTPNGKIDRSALPALGVSAATTADHIAPRTPVEAALVSIWEELLQRQGISVDADFFQSGGHSLLAASLIAHIRTRLKVSIPARVLFESPTVEGLATAVTDRLAGAATHDARNG</sequence>
<evidence type="ECO:0000313" key="6">
    <source>
        <dbReference type="EMBL" id="MBB5121234.1"/>
    </source>
</evidence>
<comment type="cofactor">
    <cofactor evidence="1">
        <name>pantetheine 4'-phosphate</name>
        <dbReference type="ChEBI" id="CHEBI:47942"/>
    </cofactor>
</comment>
<dbReference type="InterPro" id="IPR036736">
    <property type="entry name" value="ACP-like_sf"/>
</dbReference>
<proteinExistence type="inferred from homology"/>
<dbReference type="SMART" id="SM00823">
    <property type="entry name" value="PKS_PP"/>
    <property type="match status" value="1"/>
</dbReference>
<dbReference type="FunFam" id="2.30.38.10:FF:000001">
    <property type="entry name" value="Non-ribosomal peptide synthetase PvdI"/>
    <property type="match status" value="1"/>
</dbReference>
<dbReference type="InterPro" id="IPR025110">
    <property type="entry name" value="AMP-bd_C"/>
</dbReference>
<dbReference type="InterPro" id="IPR009081">
    <property type="entry name" value="PP-bd_ACP"/>
</dbReference>
<dbReference type="FunFam" id="3.30.300.30:FF:000010">
    <property type="entry name" value="Enterobactin synthetase component F"/>
    <property type="match status" value="1"/>
</dbReference>
<reference evidence="6 7" key="1">
    <citation type="submission" date="2020-08" db="EMBL/GenBank/DDBJ databases">
        <title>Genomic Encyclopedia of Type Strains, Phase III (KMG-III): the genomes of soil and plant-associated and newly described type strains.</title>
        <authorList>
            <person name="Whitman W."/>
        </authorList>
    </citation>
    <scope>NUCLEOTIDE SEQUENCE [LARGE SCALE GENOMIC DNA]</scope>
    <source>
        <strain evidence="6 7">CECT 3259</strain>
    </source>
</reference>
<dbReference type="EMBL" id="JACHJF010000017">
    <property type="protein sequence ID" value="MBB5121234.1"/>
    <property type="molecule type" value="Genomic_DNA"/>
</dbReference>
<dbReference type="Pfam" id="PF00501">
    <property type="entry name" value="AMP-binding"/>
    <property type="match status" value="1"/>
</dbReference>
<feature type="domain" description="Carrier" evidence="5">
    <location>
        <begin position="616"/>
        <end position="691"/>
    </location>
</feature>